<reference evidence="7" key="1">
    <citation type="submission" date="2021-06" db="EMBL/GenBank/DDBJ databases">
        <authorList>
            <person name="Hodson N. C."/>
            <person name="Mongue J. A."/>
            <person name="Jaron S. K."/>
        </authorList>
    </citation>
    <scope>NUCLEOTIDE SEQUENCE</scope>
</reference>
<dbReference type="PANTHER" id="PTHR11723:SF17">
    <property type="entry name" value="PROTEIN EXTRA-MACROCHAETAE"/>
    <property type="match status" value="1"/>
</dbReference>
<dbReference type="InterPro" id="IPR026052">
    <property type="entry name" value="DNA-bd_prot-inh"/>
</dbReference>
<comment type="caution">
    <text evidence="7">The sequence shown here is derived from an EMBL/GenBank/DDBJ whole genome shotgun (WGS) entry which is preliminary data.</text>
</comment>
<evidence type="ECO:0000256" key="3">
    <source>
        <dbReference type="ARBA" id="ARBA00023015"/>
    </source>
</evidence>
<dbReference type="GO" id="GO:0005634">
    <property type="term" value="C:nucleus"/>
    <property type="evidence" value="ECO:0007669"/>
    <property type="project" value="UniProtKB-SubCell"/>
</dbReference>
<dbReference type="GO" id="GO:0005737">
    <property type="term" value="C:cytoplasm"/>
    <property type="evidence" value="ECO:0007669"/>
    <property type="project" value="InterPro"/>
</dbReference>
<dbReference type="PROSITE" id="PS50888">
    <property type="entry name" value="BHLH"/>
    <property type="match status" value="1"/>
</dbReference>
<keyword evidence="3" id="KW-0805">Transcription regulation</keyword>
<evidence type="ECO:0000313" key="8">
    <source>
        <dbReference type="Proteomes" id="UP000708208"/>
    </source>
</evidence>
<gene>
    <name evidence="7" type="ORF">AFUS01_LOCUS41949</name>
</gene>
<dbReference type="GO" id="GO:0032922">
    <property type="term" value="P:circadian regulation of gene expression"/>
    <property type="evidence" value="ECO:0007669"/>
    <property type="project" value="TreeGrafter"/>
</dbReference>
<keyword evidence="4" id="KW-0804">Transcription</keyword>
<evidence type="ECO:0000256" key="5">
    <source>
        <dbReference type="ARBA" id="ARBA00023242"/>
    </source>
</evidence>
<accession>A0A8J2PQA6</accession>
<dbReference type="PANTHER" id="PTHR11723">
    <property type="entry name" value="DNA-BINDING PROTEIN INHIBITOR"/>
    <property type="match status" value="1"/>
</dbReference>
<protein>
    <recommendedName>
        <fullName evidence="6">BHLH domain-containing protein</fullName>
    </recommendedName>
</protein>
<comment type="subcellular location">
    <subcellularLocation>
        <location evidence="1">Nucleus</location>
    </subcellularLocation>
</comment>
<evidence type="ECO:0000256" key="2">
    <source>
        <dbReference type="ARBA" id="ARBA00022491"/>
    </source>
</evidence>
<feature type="domain" description="BHLH" evidence="6">
    <location>
        <begin position="23"/>
        <end position="75"/>
    </location>
</feature>
<dbReference type="GO" id="GO:0000122">
    <property type="term" value="P:negative regulation of transcription by RNA polymerase II"/>
    <property type="evidence" value="ECO:0007669"/>
    <property type="project" value="InterPro"/>
</dbReference>
<keyword evidence="8" id="KW-1185">Reference proteome</keyword>
<evidence type="ECO:0000256" key="4">
    <source>
        <dbReference type="ARBA" id="ARBA00023163"/>
    </source>
</evidence>
<dbReference type="EMBL" id="CAJVCH010564181">
    <property type="protein sequence ID" value="CAG7832260.1"/>
    <property type="molecule type" value="Genomic_DNA"/>
</dbReference>
<dbReference type="Pfam" id="PF00010">
    <property type="entry name" value="HLH"/>
    <property type="match status" value="1"/>
</dbReference>
<dbReference type="GO" id="GO:0046983">
    <property type="term" value="F:protein dimerization activity"/>
    <property type="evidence" value="ECO:0007669"/>
    <property type="project" value="InterPro"/>
</dbReference>
<dbReference type="CDD" id="cd19695">
    <property type="entry name" value="bHLH_dnHLH_EMC_like"/>
    <property type="match status" value="1"/>
</dbReference>
<evidence type="ECO:0000256" key="1">
    <source>
        <dbReference type="ARBA" id="ARBA00004123"/>
    </source>
</evidence>
<keyword evidence="2" id="KW-0678">Repressor</keyword>
<keyword evidence="5" id="KW-0539">Nucleus</keyword>
<evidence type="ECO:0000259" key="6">
    <source>
        <dbReference type="PROSITE" id="PS50888"/>
    </source>
</evidence>
<dbReference type="OrthoDB" id="10047910at2759"/>
<dbReference type="Proteomes" id="UP000708208">
    <property type="component" value="Unassembled WGS sequence"/>
</dbReference>
<dbReference type="InterPro" id="IPR011598">
    <property type="entry name" value="bHLH_dom"/>
</dbReference>
<dbReference type="AlphaFoldDB" id="A0A8J2PQA6"/>
<name>A0A8J2PQA6_9HEXA</name>
<organism evidence="7 8">
    <name type="scientific">Allacma fusca</name>
    <dbReference type="NCBI Taxonomy" id="39272"/>
    <lineage>
        <taxon>Eukaryota</taxon>
        <taxon>Metazoa</taxon>
        <taxon>Ecdysozoa</taxon>
        <taxon>Arthropoda</taxon>
        <taxon>Hexapoda</taxon>
        <taxon>Collembola</taxon>
        <taxon>Symphypleona</taxon>
        <taxon>Sminthuridae</taxon>
        <taxon>Allacma</taxon>
    </lineage>
</organism>
<dbReference type="GO" id="GO:0030154">
    <property type="term" value="P:cell differentiation"/>
    <property type="evidence" value="ECO:0007669"/>
    <property type="project" value="TreeGrafter"/>
</dbReference>
<dbReference type="SMART" id="SM00353">
    <property type="entry name" value="HLH"/>
    <property type="match status" value="1"/>
</dbReference>
<evidence type="ECO:0000313" key="7">
    <source>
        <dbReference type="EMBL" id="CAG7832260.1"/>
    </source>
</evidence>
<proteinExistence type="predicted"/>
<sequence length="118" mass="13429">MKATAVDAGNHHNNVLRLRTQDGGKVIKNKHKEKENEEIQAYLTKLQELVPFMPKNRKLTKLEVIQHVIDYIRDLRQTLGLPPQSSRVTLDLVDPMEMIQAAVTGNNNVILPKSQSHQ</sequence>